<evidence type="ECO:0000313" key="2">
    <source>
        <dbReference type="EMBL" id="NLP83994.1"/>
    </source>
</evidence>
<dbReference type="Gene3D" id="3.40.960.10">
    <property type="entry name" value="VSR Endonuclease"/>
    <property type="match status" value="1"/>
</dbReference>
<evidence type="ECO:0000259" key="1">
    <source>
        <dbReference type="Pfam" id="PF04480"/>
    </source>
</evidence>
<reference evidence="2 3" key="1">
    <citation type="submission" date="2020-04" db="EMBL/GenBank/DDBJ databases">
        <title>CFH 90308 Microbacterium sp.</title>
        <authorList>
            <person name="Nie G."/>
            <person name="Ming H."/>
            <person name="Xia T."/>
        </authorList>
    </citation>
    <scope>NUCLEOTIDE SEQUENCE [LARGE SCALE GENOMIC DNA]</scope>
    <source>
        <strain evidence="2 3">CFH 90308</strain>
    </source>
</reference>
<organism evidence="2 3">
    <name type="scientific">Microbacterium salsuginis</name>
    <dbReference type="NCBI Taxonomy" id="2722803"/>
    <lineage>
        <taxon>Bacteria</taxon>
        <taxon>Bacillati</taxon>
        <taxon>Actinomycetota</taxon>
        <taxon>Actinomycetes</taxon>
        <taxon>Micrococcales</taxon>
        <taxon>Microbacteriaceae</taxon>
        <taxon>Microbacterium</taxon>
    </lineage>
</organism>
<feature type="domain" description="DUF559" evidence="1">
    <location>
        <begin position="211"/>
        <end position="272"/>
    </location>
</feature>
<comment type="caution">
    <text evidence="2">The sequence shown here is derived from an EMBL/GenBank/DDBJ whole genome shotgun (WGS) entry which is preliminary data.</text>
</comment>
<dbReference type="EMBL" id="JABACI010000002">
    <property type="protein sequence ID" value="NLP83994.1"/>
    <property type="molecule type" value="Genomic_DNA"/>
</dbReference>
<dbReference type="Pfam" id="PF04480">
    <property type="entry name" value="DUF559"/>
    <property type="match status" value="1"/>
</dbReference>
<dbReference type="Proteomes" id="UP001429745">
    <property type="component" value="Unassembled WGS sequence"/>
</dbReference>
<gene>
    <name evidence="2" type="ORF">HF576_09045</name>
</gene>
<evidence type="ECO:0000313" key="3">
    <source>
        <dbReference type="Proteomes" id="UP001429745"/>
    </source>
</evidence>
<dbReference type="RefSeq" id="WP_168912466.1">
    <property type="nucleotide sequence ID" value="NZ_JABACI010000002.1"/>
</dbReference>
<dbReference type="InterPro" id="IPR007569">
    <property type="entry name" value="DUF559"/>
</dbReference>
<sequence>MWESHKTRADLLADGLSAREITAAVRSGALIRARRGCYLPPDAPDDVVRAVRVGGRLTCLSLLQLLGVFVLANSRLHVHLFPDATRMRTPHDRKKRLRPWRAPATRLHWHTLADSPGAATCADVVVALANAVLCQAPRAAIASIDSALNMELINLEQVDSVFDLLPAKYGVLRPLVDGQAQSGPETMVRIMLLGLGCSVRLQVEFEDVGFVDLVADDWLVVECDSKKFHSDWVQQLKDYRRDLALARAGYVVLRLAAEDIMYRPDEVVAALRGVLTARRER</sequence>
<name>A0ABX1KD56_9MICO</name>
<accession>A0ABX1KD56</accession>
<dbReference type="InterPro" id="IPR011335">
    <property type="entry name" value="Restrct_endonuc-II-like"/>
</dbReference>
<protein>
    <submittedName>
        <fullName evidence="2">DUF559 domain-containing protein</fullName>
    </submittedName>
</protein>
<dbReference type="SUPFAM" id="SSF52980">
    <property type="entry name" value="Restriction endonuclease-like"/>
    <property type="match status" value="1"/>
</dbReference>
<proteinExistence type="predicted"/>
<keyword evidence="3" id="KW-1185">Reference proteome</keyword>